<feature type="active site" description="Charge relay system" evidence="5">
    <location>
        <position position="322"/>
    </location>
</feature>
<dbReference type="Pfam" id="PF03403">
    <property type="entry name" value="PAF-AH_p_II"/>
    <property type="match status" value="1"/>
</dbReference>
<reference evidence="7 8" key="1">
    <citation type="submission" date="2020-11" db="EMBL/GenBank/DDBJ databases">
        <title>Kefir isolates.</title>
        <authorList>
            <person name="Marcisauskas S."/>
            <person name="Kim Y."/>
            <person name="Blasche S."/>
        </authorList>
    </citation>
    <scope>NUCLEOTIDE SEQUENCE [LARGE SCALE GENOMIC DNA]</scope>
    <source>
        <strain evidence="7 8">KR</strain>
    </source>
</reference>
<evidence type="ECO:0000313" key="8">
    <source>
        <dbReference type="Proteomes" id="UP000777482"/>
    </source>
</evidence>
<evidence type="ECO:0000256" key="2">
    <source>
        <dbReference type="ARBA" id="ARBA00022963"/>
    </source>
</evidence>
<feature type="compositionally biased region" description="Low complexity" evidence="6">
    <location>
        <begin position="375"/>
        <end position="384"/>
    </location>
</feature>
<dbReference type="GO" id="GO:0003847">
    <property type="term" value="F:1-alkyl-2-acetylglycerophosphocholine esterase activity"/>
    <property type="evidence" value="ECO:0007669"/>
    <property type="project" value="UniProtKB-UniRule"/>
</dbReference>
<evidence type="ECO:0000256" key="4">
    <source>
        <dbReference type="PIRNR" id="PIRNR018169"/>
    </source>
</evidence>
<feature type="compositionally biased region" description="Low complexity" evidence="6">
    <location>
        <begin position="124"/>
        <end position="138"/>
    </location>
</feature>
<feature type="active site" description="Charge relay system" evidence="5">
    <location>
        <position position="443"/>
    </location>
</feature>
<dbReference type="Proteomes" id="UP000777482">
    <property type="component" value="Unassembled WGS sequence"/>
</dbReference>
<keyword evidence="1 4" id="KW-0378">Hydrolase</keyword>
<dbReference type="InterPro" id="IPR016715">
    <property type="entry name" value="PAF_acetylhydro_eukaryote"/>
</dbReference>
<keyword evidence="3 4" id="KW-0443">Lipid metabolism</keyword>
<feature type="active site" description="Charge relay system" evidence="5">
    <location>
        <position position="296"/>
    </location>
</feature>
<dbReference type="PIRSF" id="PIRSF018169">
    <property type="entry name" value="PAF_acetylhydrolase"/>
    <property type="match status" value="1"/>
</dbReference>
<sequence length="533" mass="57745">MGAVIKSLEPYSGPYAVSTTDLELPVPAPRRRQFPLPTLKHSQGEPALKLETVLFTLFYPADETRPGSRHAQPWVQRPVDVTAAGYSRFLGQREDLCRWMFKLAGESLHLPAEADRPLAPPPTTASASSTAAPSSSSADRIRAETSERGAFPLIIFSHGMSGQRTTYSRWCGDIASHGFIVVALEHRDGSGPISIVRLDDKGRERTVDFLRFEQVEWPADYGPVHQLDFRALQQQLRVSEVAAALDVLNRINDGEGAAVARENRRTDLGGKDVVGRYLPEWKGRIDFANVTMAGHSFGGGTTLEALRVGAPLFPFTAGIALDPSADPTPPRESHTVFTALRDDLSKARDGQGGDPDANPPRSGETDAAEGERKAATSSASSSPARGDENANSAKQAGIAVPLLVINSESFTLWSERFEEIKTAVKSLQKGVRGWLMTLVGSEHSSFSDVFLVVPLAAKLVGARASPFLILDRTVQACLEFLSHRHDDGPILSQAVEDPRDADGARPGEADKGWFGQRKGMAGEPGSMRMHLKR</sequence>
<evidence type="ECO:0000256" key="6">
    <source>
        <dbReference type="SAM" id="MobiDB-lite"/>
    </source>
</evidence>
<feature type="region of interest" description="Disordered" evidence="6">
    <location>
        <begin position="113"/>
        <end position="142"/>
    </location>
</feature>
<comment type="catalytic activity">
    <reaction evidence="4">
        <text>a 1-O-alkyl-2-acetyl-sn-glycero-3-phosphocholine + H2O = a 1-O-alkyl-sn-glycero-3-phosphocholine + acetate + H(+)</text>
        <dbReference type="Rhea" id="RHEA:17777"/>
        <dbReference type="ChEBI" id="CHEBI:15377"/>
        <dbReference type="ChEBI" id="CHEBI:15378"/>
        <dbReference type="ChEBI" id="CHEBI:30089"/>
        <dbReference type="ChEBI" id="CHEBI:30909"/>
        <dbReference type="ChEBI" id="CHEBI:36707"/>
        <dbReference type="EC" id="3.1.1.47"/>
    </reaction>
</comment>
<gene>
    <name evidence="7" type="ORF">C6P46_003840</name>
</gene>
<dbReference type="GO" id="GO:0016042">
    <property type="term" value="P:lipid catabolic process"/>
    <property type="evidence" value="ECO:0007669"/>
    <property type="project" value="UniProtKB-KW"/>
</dbReference>
<dbReference type="InterPro" id="IPR029058">
    <property type="entry name" value="AB_hydrolase_fold"/>
</dbReference>
<comment type="similarity">
    <text evidence="4">Belongs to the serine esterase family.</text>
</comment>
<evidence type="ECO:0000313" key="7">
    <source>
        <dbReference type="EMBL" id="KAG0661738.1"/>
    </source>
</evidence>
<dbReference type="Gene3D" id="3.40.50.1820">
    <property type="entry name" value="alpha/beta hydrolase"/>
    <property type="match status" value="1"/>
</dbReference>
<dbReference type="PANTHER" id="PTHR10272">
    <property type="entry name" value="PLATELET-ACTIVATING FACTOR ACETYLHYDROLASE"/>
    <property type="match status" value="1"/>
</dbReference>
<dbReference type="EC" id="3.1.1.47" evidence="4"/>
<accession>A0A9P6W2B2</accession>
<dbReference type="SUPFAM" id="SSF53474">
    <property type="entry name" value="alpha/beta-Hydrolases"/>
    <property type="match status" value="1"/>
</dbReference>
<protein>
    <recommendedName>
        <fullName evidence="4">Putative phospholipase</fullName>
        <ecNumber evidence="4">3.1.1.47</ecNumber>
    </recommendedName>
</protein>
<feature type="compositionally biased region" description="Basic and acidic residues" evidence="6">
    <location>
        <begin position="496"/>
        <end position="511"/>
    </location>
</feature>
<evidence type="ECO:0000256" key="1">
    <source>
        <dbReference type="ARBA" id="ARBA00022801"/>
    </source>
</evidence>
<dbReference type="PANTHER" id="PTHR10272:SF0">
    <property type="entry name" value="PLATELET-ACTIVATING FACTOR ACETYLHYDROLASE"/>
    <property type="match status" value="1"/>
</dbReference>
<keyword evidence="8" id="KW-1185">Reference proteome</keyword>
<dbReference type="EMBL" id="PUHQ01000032">
    <property type="protein sequence ID" value="KAG0661738.1"/>
    <property type="molecule type" value="Genomic_DNA"/>
</dbReference>
<comment type="caution">
    <text evidence="7">The sequence shown here is derived from an EMBL/GenBank/DDBJ whole genome shotgun (WGS) entry which is preliminary data.</text>
</comment>
<keyword evidence="2 4" id="KW-0442">Lipid degradation</keyword>
<organism evidence="7 8">
    <name type="scientific">Rhodotorula mucilaginosa</name>
    <name type="common">Yeast</name>
    <name type="synonym">Rhodotorula rubra</name>
    <dbReference type="NCBI Taxonomy" id="5537"/>
    <lineage>
        <taxon>Eukaryota</taxon>
        <taxon>Fungi</taxon>
        <taxon>Dikarya</taxon>
        <taxon>Basidiomycota</taxon>
        <taxon>Pucciniomycotina</taxon>
        <taxon>Microbotryomycetes</taxon>
        <taxon>Sporidiobolales</taxon>
        <taxon>Sporidiobolaceae</taxon>
        <taxon>Rhodotorula</taxon>
    </lineage>
</organism>
<evidence type="ECO:0000256" key="3">
    <source>
        <dbReference type="ARBA" id="ARBA00023098"/>
    </source>
</evidence>
<evidence type="ECO:0000256" key="5">
    <source>
        <dbReference type="PIRSR" id="PIRSR018169-1"/>
    </source>
</evidence>
<dbReference type="AlphaFoldDB" id="A0A9P6W2B2"/>
<dbReference type="OrthoDB" id="2363873at2759"/>
<proteinExistence type="inferred from homology"/>
<feature type="region of interest" description="Disordered" evidence="6">
    <location>
        <begin position="345"/>
        <end position="392"/>
    </location>
</feature>
<name>A0A9P6W2B2_RHOMI</name>
<feature type="region of interest" description="Disordered" evidence="6">
    <location>
        <begin position="491"/>
        <end position="533"/>
    </location>
</feature>